<keyword evidence="1" id="KW-0472">Membrane</keyword>
<dbReference type="PANTHER" id="PTHR34219">
    <property type="entry name" value="IRON-REGULATED INNER MEMBRANE PROTEIN-RELATED"/>
    <property type="match status" value="1"/>
</dbReference>
<feature type="transmembrane region" description="Helical" evidence="1">
    <location>
        <begin position="387"/>
        <end position="409"/>
    </location>
</feature>
<keyword evidence="3" id="KW-1185">Reference proteome</keyword>
<organism evidence="2 3">
    <name type="scientific">Vibrio xiamenensis</name>
    <dbReference type="NCBI Taxonomy" id="861298"/>
    <lineage>
        <taxon>Bacteria</taxon>
        <taxon>Pseudomonadati</taxon>
        <taxon>Pseudomonadota</taxon>
        <taxon>Gammaproteobacteria</taxon>
        <taxon>Vibrionales</taxon>
        <taxon>Vibrionaceae</taxon>
        <taxon>Vibrio</taxon>
    </lineage>
</organism>
<evidence type="ECO:0000313" key="2">
    <source>
        <dbReference type="EMBL" id="SDH17849.1"/>
    </source>
</evidence>
<gene>
    <name evidence="2" type="ORF">SAMN04488136_11010</name>
</gene>
<feature type="transmembrane region" description="Helical" evidence="1">
    <location>
        <begin position="155"/>
        <end position="176"/>
    </location>
</feature>
<dbReference type="STRING" id="861298.SAMN04488136_11010"/>
<dbReference type="Pfam" id="PF03929">
    <property type="entry name" value="PepSY_TM"/>
    <property type="match status" value="1"/>
</dbReference>
<reference evidence="2 3" key="1">
    <citation type="submission" date="2016-10" db="EMBL/GenBank/DDBJ databases">
        <authorList>
            <person name="de Groot N.N."/>
        </authorList>
    </citation>
    <scope>NUCLEOTIDE SEQUENCE [LARGE SCALE GENOMIC DNA]</scope>
    <source>
        <strain evidence="2 3">CGMCC 1.10228</strain>
    </source>
</reference>
<feature type="transmembrane region" description="Helical" evidence="1">
    <location>
        <begin position="26"/>
        <end position="50"/>
    </location>
</feature>
<accession>A0A1G8AAC9</accession>
<dbReference type="EMBL" id="FNDD01000010">
    <property type="protein sequence ID" value="SDH17849.1"/>
    <property type="molecule type" value="Genomic_DNA"/>
</dbReference>
<evidence type="ECO:0000313" key="3">
    <source>
        <dbReference type="Proteomes" id="UP000198854"/>
    </source>
</evidence>
<feature type="transmembrane region" description="Helical" evidence="1">
    <location>
        <begin position="206"/>
        <end position="227"/>
    </location>
</feature>
<dbReference type="InterPro" id="IPR005625">
    <property type="entry name" value="PepSY-ass_TM"/>
</dbReference>
<dbReference type="OrthoDB" id="9791166at2"/>
<dbReference type="AlphaFoldDB" id="A0A1G8AAC9"/>
<protein>
    <submittedName>
        <fullName evidence="2">Uncharacterized iron-regulated membrane protein</fullName>
    </submittedName>
</protein>
<keyword evidence="1" id="KW-1133">Transmembrane helix</keyword>
<dbReference type="Proteomes" id="UP000198854">
    <property type="component" value="Unassembled WGS sequence"/>
</dbReference>
<dbReference type="PANTHER" id="PTHR34219:SF1">
    <property type="entry name" value="PEPSY DOMAIN-CONTAINING PROTEIN"/>
    <property type="match status" value="1"/>
</dbReference>
<keyword evidence="1" id="KW-0812">Transmembrane</keyword>
<sequence length="473" mass="52866">MLSESTQLKMNSTRVEKARYFSVWRWHFYAGLYVIPFMLMLCVTGIIMLFDSDIEQLRYGQMLTVEAAGDPLPVSEQLDAVREAFPDYSVTQFIPSGDAHLANRFSISSPSGESVFALVNPYSGAVQGTIDRSHSVYQWANKIHSTLLLGDSGDYLIEVAASLGILLLVSGVYLWWPRNSASRAGFLRLRFASGKRVWLRDLHANIGGVLSLALLFFLISGLSWTGFWGKQLVQAWNTFPAYYTWGDKPKSELTHTSLNHGAEKEMPWNLEQTPLPTSHDHSKMGHSDGFMPAHGVNIDQIVNQAKVLGFSHYRVYFPQSATGVYTVAANSMAGDVTDPRLDRTSHFDQYNGQLLVEVTWNDYSPFAKWMAASVSLHQGDLSLLNKIANLFICLAFMVFCVAAVVMWWLRRPQARGGLGAPPKFEHQGVWKVALLTLVVLCLAFPLGGGTIVLVLIFDWLMVRHVPRVKRALS</sequence>
<proteinExistence type="predicted"/>
<feature type="transmembrane region" description="Helical" evidence="1">
    <location>
        <begin position="429"/>
        <end position="460"/>
    </location>
</feature>
<evidence type="ECO:0000256" key="1">
    <source>
        <dbReference type="SAM" id="Phobius"/>
    </source>
</evidence>
<name>A0A1G8AAC9_9VIBR</name>